<dbReference type="OrthoDB" id="9812084at2"/>
<dbReference type="PANTHER" id="PTHR30086">
    <property type="entry name" value="ARGININE EXPORTER PROTEIN ARGO"/>
    <property type="match status" value="1"/>
</dbReference>
<evidence type="ECO:0000256" key="4">
    <source>
        <dbReference type="ARBA" id="ARBA00022989"/>
    </source>
</evidence>
<organism evidence="7 8">
    <name type="scientific">Alginatibacterium sediminis</name>
    <dbReference type="NCBI Taxonomy" id="2164068"/>
    <lineage>
        <taxon>Bacteria</taxon>
        <taxon>Pseudomonadati</taxon>
        <taxon>Pseudomonadota</taxon>
        <taxon>Gammaproteobacteria</taxon>
        <taxon>Alteromonadales</taxon>
        <taxon>Alteromonadaceae</taxon>
        <taxon>Alginatibacterium</taxon>
    </lineage>
</organism>
<feature type="transmembrane region" description="Helical" evidence="6">
    <location>
        <begin position="66"/>
        <end position="87"/>
    </location>
</feature>
<comment type="caution">
    <text evidence="7">The sequence shown here is derived from an EMBL/GenBank/DDBJ whole genome shotgun (WGS) entry which is preliminary data.</text>
</comment>
<name>A0A420EN92_9ALTE</name>
<dbReference type="AlphaFoldDB" id="A0A420EN92"/>
<dbReference type="RefSeq" id="WP_120352924.1">
    <property type="nucleotide sequence ID" value="NZ_RAQO01000001.1"/>
</dbReference>
<sequence length="198" mass="21139">MELQLLAMVSFAFVGAISPGPVNLIASHSAAQYGIRPAFQHVMGASIAYALVVLISGLLLQSIGKLLPQIAIYMQIGASLFLLYLAYQILRSTHRTQSNQLTKTPNMTSGAALQLLNPKAWLVAMSGASLFVINAAQPRQALLVFSLVSLVICVLGVGSWAGAGHLIGKYLQSVRQQLIFNLSMAALLCASVLNMWIS</sequence>
<evidence type="ECO:0000256" key="6">
    <source>
        <dbReference type="SAM" id="Phobius"/>
    </source>
</evidence>
<keyword evidence="8" id="KW-1185">Reference proteome</keyword>
<dbReference type="Pfam" id="PF01810">
    <property type="entry name" value="LysE"/>
    <property type="match status" value="1"/>
</dbReference>
<evidence type="ECO:0000256" key="5">
    <source>
        <dbReference type="ARBA" id="ARBA00023136"/>
    </source>
</evidence>
<proteinExistence type="predicted"/>
<evidence type="ECO:0000256" key="1">
    <source>
        <dbReference type="ARBA" id="ARBA00004651"/>
    </source>
</evidence>
<feature type="transmembrane region" description="Helical" evidence="6">
    <location>
        <begin position="178"/>
        <end position="197"/>
    </location>
</feature>
<keyword evidence="3 6" id="KW-0812">Transmembrane</keyword>
<evidence type="ECO:0000256" key="3">
    <source>
        <dbReference type="ARBA" id="ARBA00022692"/>
    </source>
</evidence>
<dbReference type="GO" id="GO:0005886">
    <property type="term" value="C:plasma membrane"/>
    <property type="evidence" value="ECO:0007669"/>
    <property type="project" value="UniProtKB-SubCell"/>
</dbReference>
<feature type="transmembrane region" description="Helical" evidence="6">
    <location>
        <begin position="38"/>
        <end position="60"/>
    </location>
</feature>
<keyword evidence="4 6" id="KW-1133">Transmembrane helix</keyword>
<protein>
    <submittedName>
        <fullName evidence="7">LysE family translocator</fullName>
    </submittedName>
</protein>
<evidence type="ECO:0000256" key="2">
    <source>
        <dbReference type="ARBA" id="ARBA00022475"/>
    </source>
</evidence>
<gene>
    <name evidence="7" type="ORF">DBZ36_00285</name>
</gene>
<feature type="transmembrane region" description="Helical" evidence="6">
    <location>
        <begin position="142"/>
        <end position="166"/>
    </location>
</feature>
<comment type="subcellular location">
    <subcellularLocation>
        <location evidence="1">Cell membrane</location>
        <topology evidence="1">Multi-pass membrane protein</topology>
    </subcellularLocation>
</comment>
<keyword evidence="2" id="KW-1003">Cell membrane</keyword>
<evidence type="ECO:0000313" key="8">
    <source>
        <dbReference type="Proteomes" id="UP000286482"/>
    </source>
</evidence>
<dbReference type="InterPro" id="IPR001123">
    <property type="entry name" value="LeuE-type"/>
</dbReference>
<dbReference type="Proteomes" id="UP000286482">
    <property type="component" value="Unassembled WGS sequence"/>
</dbReference>
<accession>A0A420EN92</accession>
<dbReference type="PANTHER" id="PTHR30086:SF20">
    <property type="entry name" value="ARGININE EXPORTER PROTEIN ARGO-RELATED"/>
    <property type="match status" value="1"/>
</dbReference>
<keyword evidence="5 6" id="KW-0472">Membrane</keyword>
<reference evidence="7 8" key="1">
    <citation type="submission" date="2018-09" db="EMBL/GenBank/DDBJ databases">
        <authorList>
            <person name="Wang Z."/>
        </authorList>
    </citation>
    <scope>NUCLEOTIDE SEQUENCE [LARGE SCALE GENOMIC DNA]</scope>
    <source>
        <strain evidence="7 8">ALS 81</strain>
    </source>
</reference>
<feature type="transmembrane region" description="Helical" evidence="6">
    <location>
        <begin position="6"/>
        <end position="26"/>
    </location>
</feature>
<dbReference type="EMBL" id="RAQO01000001">
    <property type="protein sequence ID" value="RKF22121.1"/>
    <property type="molecule type" value="Genomic_DNA"/>
</dbReference>
<evidence type="ECO:0000313" key="7">
    <source>
        <dbReference type="EMBL" id="RKF22121.1"/>
    </source>
</evidence>
<dbReference type="GO" id="GO:0033228">
    <property type="term" value="P:cysteine export across plasma membrane"/>
    <property type="evidence" value="ECO:0007669"/>
    <property type="project" value="TreeGrafter"/>
</dbReference>
<dbReference type="GO" id="GO:0015171">
    <property type="term" value="F:amino acid transmembrane transporter activity"/>
    <property type="evidence" value="ECO:0007669"/>
    <property type="project" value="TreeGrafter"/>
</dbReference>